<dbReference type="Proteomes" id="UP001244640">
    <property type="component" value="Unassembled WGS sequence"/>
</dbReference>
<evidence type="ECO:0008006" key="3">
    <source>
        <dbReference type="Google" id="ProtNLM"/>
    </source>
</evidence>
<proteinExistence type="predicted"/>
<evidence type="ECO:0000313" key="2">
    <source>
        <dbReference type="Proteomes" id="UP001244640"/>
    </source>
</evidence>
<name>A0ABU0TZU2_9SPHI</name>
<gene>
    <name evidence="1" type="ORF">QE382_000215</name>
</gene>
<sequence length="112" mass="12758">MSSMDTFFYSVGSKIYQYDMDTKQVKMVKDYGSRKVSMLKTNRTMSRITATNEARYTSPRYAVIVGTYDEAFPDDSGTLDFLRIPGLMSPISTYYSFDGLGKVIDITYSETQ</sequence>
<evidence type="ECO:0000313" key="1">
    <source>
        <dbReference type="EMBL" id="MDQ1148231.1"/>
    </source>
</evidence>
<dbReference type="EMBL" id="JAUTBA010000001">
    <property type="protein sequence ID" value="MDQ1148231.1"/>
    <property type="molecule type" value="Genomic_DNA"/>
</dbReference>
<accession>A0ABU0TZU2</accession>
<comment type="caution">
    <text evidence="1">The sequence shown here is derived from an EMBL/GenBank/DDBJ whole genome shotgun (WGS) entry which is preliminary data.</text>
</comment>
<keyword evidence="2" id="KW-1185">Reference proteome</keyword>
<organism evidence="1 2">
    <name type="scientific">Sphingobacterium zeae</name>
    <dbReference type="NCBI Taxonomy" id="1776859"/>
    <lineage>
        <taxon>Bacteria</taxon>
        <taxon>Pseudomonadati</taxon>
        <taxon>Bacteroidota</taxon>
        <taxon>Sphingobacteriia</taxon>
        <taxon>Sphingobacteriales</taxon>
        <taxon>Sphingobacteriaceae</taxon>
        <taxon>Sphingobacterium</taxon>
    </lineage>
</organism>
<protein>
    <recommendedName>
        <fullName evidence="3">YD repeat-containing protein</fullName>
    </recommendedName>
</protein>
<reference evidence="1 2" key="1">
    <citation type="submission" date="2023-07" db="EMBL/GenBank/DDBJ databases">
        <title>Functional and genomic diversity of the sorghum phyllosphere microbiome.</title>
        <authorList>
            <person name="Shade A."/>
        </authorList>
    </citation>
    <scope>NUCLEOTIDE SEQUENCE [LARGE SCALE GENOMIC DNA]</scope>
    <source>
        <strain evidence="1 2">SORGH_AS_0892</strain>
    </source>
</reference>